<dbReference type="EC" id="2.5.1.16" evidence="6"/>
<dbReference type="EMBL" id="CP009961">
    <property type="protein sequence ID" value="AKG39269.1"/>
    <property type="molecule type" value="Genomic_DNA"/>
</dbReference>
<dbReference type="HOGENOM" id="CLU_048199_0_1_2"/>
<dbReference type="AlphaFoldDB" id="A0A0F7FK01"/>
<reference evidence="11 12" key="1">
    <citation type="journal article" date="2015" name="Stand. Genomic Sci.">
        <title>Complete genome sequence of and proposal of Thermofilum uzonense sp. nov. a novel hyperthermophilic crenarchaeon and emended description of the genus Thermofilum.</title>
        <authorList>
            <person name="Toshchakov S.V."/>
            <person name="Korzhenkov A.A."/>
            <person name="Samarov N.I."/>
            <person name="Mazunin I.O."/>
            <person name="Mozhey O.I."/>
            <person name="Shmyr I.S."/>
            <person name="Derbikova K.S."/>
            <person name="Taranov E.A."/>
            <person name="Dominova I.N."/>
            <person name="Bonch-Osmolovskaya E.A."/>
            <person name="Patrushev M.V."/>
            <person name="Podosokorskaya O.A."/>
            <person name="Kublanov I.V."/>
        </authorList>
    </citation>
    <scope>NUCLEOTIDE SEQUENCE [LARGE SCALE GENOMIC DNA]</scope>
    <source>
        <strain evidence="11 12">1807-2</strain>
    </source>
</reference>
<comment type="caution">
    <text evidence="6">Lacks conserved residue(s) required for the propagation of feature annotation.</text>
</comment>
<dbReference type="PROSITE" id="PS51006">
    <property type="entry name" value="PABS_2"/>
    <property type="match status" value="1"/>
</dbReference>
<dbReference type="InterPro" id="IPR035246">
    <property type="entry name" value="Spermidine_synt_N"/>
</dbReference>
<dbReference type="FunFam" id="3.40.50.150:FF:000088">
    <property type="entry name" value="Polyamine aminopropyltransferase"/>
    <property type="match status" value="1"/>
</dbReference>
<feature type="binding site" evidence="6">
    <location>
        <begin position="139"/>
        <end position="140"/>
    </location>
    <ligand>
        <name>S-methyl-5'-thioadenosine</name>
        <dbReference type="ChEBI" id="CHEBI:17509"/>
    </ligand>
</feature>
<dbReference type="Pfam" id="PF01564">
    <property type="entry name" value="Spermine_synth"/>
    <property type="match status" value="1"/>
</dbReference>
<evidence type="ECO:0000256" key="7">
    <source>
        <dbReference type="PROSITE-ProRule" id="PRU00354"/>
    </source>
</evidence>
<dbReference type="PANTHER" id="PTHR43317:SF1">
    <property type="entry name" value="THERMOSPERMINE SYNTHASE ACAULIS5"/>
    <property type="match status" value="1"/>
</dbReference>
<dbReference type="NCBIfam" id="NF002010">
    <property type="entry name" value="PRK00811.1"/>
    <property type="match status" value="1"/>
</dbReference>
<dbReference type="PATRIC" id="fig|1550241.5.peg.177"/>
<keyword evidence="2" id="KW-0963">Cytoplasm</keyword>
<evidence type="ECO:0000256" key="3">
    <source>
        <dbReference type="ARBA" id="ARBA00022679"/>
    </source>
</evidence>
<dbReference type="InterPro" id="IPR029063">
    <property type="entry name" value="SAM-dependent_MTases_sf"/>
</dbReference>
<dbReference type="UniPathway" id="UPA00248">
    <property type="reaction ID" value="UER00314"/>
</dbReference>
<dbReference type="PANTHER" id="PTHR43317">
    <property type="entry name" value="THERMOSPERMINE SYNTHASE ACAULIS5"/>
    <property type="match status" value="1"/>
</dbReference>
<keyword evidence="12" id="KW-1185">Reference proteome</keyword>
<evidence type="ECO:0000256" key="2">
    <source>
        <dbReference type="ARBA" id="ARBA00022490"/>
    </source>
</evidence>
<dbReference type="Proteomes" id="UP000067434">
    <property type="component" value="Chromosome"/>
</dbReference>
<evidence type="ECO:0000256" key="4">
    <source>
        <dbReference type="ARBA" id="ARBA00023115"/>
    </source>
</evidence>
<accession>A0A0F7FK01</accession>
<dbReference type="InterPro" id="IPR001045">
    <property type="entry name" value="Spermi_synthase"/>
</dbReference>
<comment type="function">
    <text evidence="6">Catalyzes the irreversible transfer of a propylamine group from the amino donor S-adenosylmethioninamine (decarboxy-AdoMet) to putrescine (1,4-diaminobutane) to yield spermidine.</text>
</comment>
<gene>
    <name evidence="6" type="primary">speE</name>
    <name evidence="11" type="ORF">MA03_00875</name>
</gene>
<dbReference type="InterPro" id="IPR030373">
    <property type="entry name" value="PABS_CS"/>
</dbReference>
<evidence type="ECO:0000313" key="11">
    <source>
        <dbReference type="EMBL" id="AKG39269.1"/>
    </source>
</evidence>
<keyword evidence="3 6" id="KW-0808">Transferase</keyword>
<feature type="binding site" evidence="6">
    <location>
        <position position="166"/>
    </location>
    <ligand>
        <name>S-methyl-5'-thioadenosine</name>
        <dbReference type="ChEBI" id="CHEBI:17509"/>
    </ligand>
</feature>
<comment type="catalytic activity">
    <reaction evidence="5">
        <text>S-adenosyl 3-(methylsulfanyl)propylamine + spermidine = thermospermine + S-methyl-5'-thioadenosine + H(+)</text>
        <dbReference type="Rhea" id="RHEA:30515"/>
        <dbReference type="ChEBI" id="CHEBI:15378"/>
        <dbReference type="ChEBI" id="CHEBI:17509"/>
        <dbReference type="ChEBI" id="CHEBI:57443"/>
        <dbReference type="ChEBI" id="CHEBI:57834"/>
        <dbReference type="ChEBI" id="CHEBI:59903"/>
        <dbReference type="EC" id="2.5.1.79"/>
    </reaction>
</comment>
<dbReference type="PROSITE" id="PS01330">
    <property type="entry name" value="PABS_1"/>
    <property type="match status" value="1"/>
</dbReference>
<dbReference type="Gene3D" id="3.40.50.150">
    <property type="entry name" value="Vaccinia Virus protein VP39"/>
    <property type="match status" value="1"/>
</dbReference>
<comment type="pathway">
    <text evidence="6">Amine and polyamine biosynthesis; spermidine biosynthesis; spermidine from putrescine: step 1/1.</text>
</comment>
<dbReference type="InterPro" id="IPR030374">
    <property type="entry name" value="PABS"/>
</dbReference>
<dbReference type="Pfam" id="PF17284">
    <property type="entry name" value="Spermine_synt_N"/>
    <property type="match status" value="1"/>
</dbReference>
<dbReference type="GO" id="GO:0004766">
    <property type="term" value="F:spermidine synthase activity"/>
    <property type="evidence" value="ECO:0007669"/>
    <property type="project" value="UniProtKB-UniRule"/>
</dbReference>
<dbReference type="SMR" id="A0A0F7FK01"/>
<evidence type="ECO:0000256" key="8">
    <source>
        <dbReference type="RuleBase" id="RU003836"/>
    </source>
</evidence>
<keyword evidence="4 6" id="KW-0620">Polyamine biosynthesis</keyword>
<dbReference type="SUPFAM" id="SSF53335">
    <property type="entry name" value="S-adenosyl-L-methionine-dependent methyltransferases"/>
    <property type="match status" value="1"/>
</dbReference>
<dbReference type="KEGG" id="thf:MA03_00875"/>
<evidence type="ECO:0000256" key="6">
    <source>
        <dbReference type="HAMAP-Rule" id="MF_00198"/>
    </source>
</evidence>
<evidence type="ECO:0000256" key="9">
    <source>
        <dbReference type="RuleBase" id="RU003837"/>
    </source>
</evidence>
<dbReference type="NCBIfam" id="TIGR00417">
    <property type="entry name" value="speE"/>
    <property type="match status" value="1"/>
</dbReference>
<comment type="subunit">
    <text evidence="6">Homodimer or homotetramer.</text>
</comment>
<name>A0A0F7FK01_9CREN</name>
<dbReference type="NCBIfam" id="NF037959">
    <property type="entry name" value="MFS_SpdSyn"/>
    <property type="match status" value="1"/>
</dbReference>
<organism evidence="11 12">
    <name type="scientific">Infirmifilum uzonense</name>
    <dbReference type="NCBI Taxonomy" id="1550241"/>
    <lineage>
        <taxon>Archaea</taxon>
        <taxon>Thermoproteota</taxon>
        <taxon>Thermoprotei</taxon>
        <taxon>Thermofilales</taxon>
        <taxon>Thermofilaceae</taxon>
        <taxon>Infirmifilum</taxon>
    </lineage>
</organism>
<feature type="domain" description="PABS" evidence="10">
    <location>
        <begin position="3"/>
        <end position="238"/>
    </location>
</feature>
<feature type="binding site" evidence="6">
    <location>
        <position position="63"/>
    </location>
    <ligand>
        <name>spermidine</name>
        <dbReference type="ChEBI" id="CHEBI:57834"/>
    </ligand>
</feature>
<comment type="catalytic activity">
    <reaction evidence="6 9">
        <text>S-adenosyl 3-(methylsulfanyl)propylamine + putrescine = S-methyl-5'-thioadenosine + spermidine + H(+)</text>
        <dbReference type="Rhea" id="RHEA:12721"/>
        <dbReference type="ChEBI" id="CHEBI:15378"/>
        <dbReference type="ChEBI" id="CHEBI:17509"/>
        <dbReference type="ChEBI" id="CHEBI:57443"/>
        <dbReference type="ChEBI" id="CHEBI:57834"/>
        <dbReference type="ChEBI" id="CHEBI:326268"/>
        <dbReference type="EC" id="2.5.1.16"/>
    </reaction>
</comment>
<evidence type="ECO:0000313" key="12">
    <source>
        <dbReference type="Proteomes" id="UP000067434"/>
    </source>
</evidence>
<dbReference type="InterPro" id="IPR037163">
    <property type="entry name" value="Spermidine_synt_N_sf"/>
</dbReference>
<feature type="active site" description="Proton acceptor" evidence="6 7">
    <location>
        <position position="157"/>
    </location>
</feature>
<feature type="binding site" evidence="6">
    <location>
        <position position="87"/>
    </location>
    <ligand>
        <name>spermidine</name>
        <dbReference type="ChEBI" id="CHEBI:57834"/>
    </ligand>
</feature>
<comment type="similarity">
    <text evidence="1 6 8">Belongs to the spermidine/spermine synthase family.</text>
</comment>
<keyword evidence="6 9" id="KW-0745">Spermidine biosynthesis</keyword>
<evidence type="ECO:0000256" key="1">
    <source>
        <dbReference type="ARBA" id="ARBA00007867"/>
    </source>
</evidence>
<dbReference type="HAMAP" id="MF_00198">
    <property type="entry name" value="Spermidine_synth"/>
    <property type="match status" value="1"/>
</dbReference>
<dbReference type="CDD" id="cd02440">
    <property type="entry name" value="AdoMet_MTases"/>
    <property type="match status" value="1"/>
</dbReference>
<dbReference type="STRING" id="1550241.MA03_00875"/>
<dbReference type="GO" id="GO:0008295">
    <property type="term" value="P:spermidine biosynthetic process"/>
    <property type="evidence" value="ECO:0007669"/>
    <property type="project" value="UniProtKB-UniRule"/>
</dbReference>
<sequence length="303" mass="35238">MGVLWYTEWLSPLEAHVHGIKEVIFDGWTKYQRVTIAKTGSFGKVLFLDGYAQSSEYDEFIYHESLVHPAMITHPTPRKVLIVGGGEGATLREVLKHDTVEHVVMVDIDQELVELAKKYLPEWHKGAFDDPRVELLFMDGKEYIEKTREKFDVVILDLTDPIKDTPGVLLYTREFYEAVKKILNKEGVMVTQATSTRYYINAFTIIGNTLREVFPYVRLYKVFVPAFYSEWGFAIGTISRDPLSIPQEEVKRRLKAMDLKYLDPEAYAFLFHIPRYMLEKMKKYTQVSTLENPLELAPWNHQT</sequence>
<evidence type="ECO:0000259" key="10">
    <source>
        <dbReference type="PROSITE" id="PS51006"/>
    </source>
</evidence>
<dbReference type="GO" id="GO:0010487">
    <property type="term" value="F:thermospermine synthase activity"/>
    <property type="evidence" value="ECO:0007669"/>
    <property type="project" value="UniProtKB-EC"/>
</dbReference>
<dbReference type="Gene3D" id="2.30.140.10">
    <property type="entry name" value="Spermidine synthase, tetramerisation domain"/>
    <property type="match status" value="1"/>
</dbReference>
<feature type="binding site" evidence="6">
    <location>
        <position position="32"/>
    </location>
    <ligand>
        <name>S-methyl-5'-thioadenosine</name>
        <dbReference type="ChEBI" id="CHEBI:17509"/>
    </ligand>
</feature>
<proteinExistence type="inferred from homology"/>
<protein>
    <recommendedName>
        <fullName evidence="6">Polyamine aminopropyltransferase</fullName>
    </recommendedName>
    <alternativeName>
        <fullName evidence="6">Putrescine aminopropyltransferase</fullName>
        <shortName evidence="6">PAPT</shortName>
    </alternativeName>
    <alternativeName>
        <fullName evidence="6">Spermidine synthase</fullName>
        <shortName evidence="6">SPDS</shortName>
        <shortName evidence="6">SPDSY</shortName>
        <ecNumber evidence="6">2.5.1.16</ecNumber>
    </alternativeName>
</protein>
<evidence type="ECO:0000256" key="5">
    <source>
        <dbReference type="ARBA" id="ARBA00048874"/>
    </source>
</evidence>
<feature type="binding site" evidence="6">
    <location>
        <position position="107"/>
    </location>
    <ligand>
        <name>S-methyl-5'-thioadenosine</name>
        <dbReference type="ChEBI" id="CHEBI:17509"/>
    </ligand>
</feature>